<organism evidence="2 3">
    <name type="scientific">Triangularia verruculosa</name>
    <dbReference type="NCBI Taxonomy" id="2587418"/>
    <lineage>
        <taxon>Eukaryota</taxon>
        <taxon>Fungi</taxon>
        <taxon>Dikarya</taxon>
        <taxon>Ascomycota</taxon>
        <taxon>Pezizomycotina</taxon>
        <taxon>Sordariomycetes</taxon>
        <taxon>Sordariomycetidae</taxon>
        <taxon>Sordariales</taxon>
        <taxon>Podosporaceae</taxon>
        <taxon>Triangularia</taxon>
    </lineage>
</organism>
<evidence type="ECO:0000313" key="3">
    <source>
        <dbReference type="Proteomes" id="UP001303160"/>
    </source>
</evidence>
<feature type="compositionally biased region" description="Acidic residues" evidence="1">
    <location>
        <begin position="349"/>
        <end position="359"/>
    </location>
</feature>
<name>A0AAN6XFD1_9PEZI</name>
<feature type="region of interest" description="Disordered" evidence="1">
    <location>
        <begin position="348"/>
        <end position="397"/>
    </location>
</feature>
<dbReference type="Proteomes" id="UP001303160">
    <property type="component" value="Unassembled WGS sequence"/>
</dbReference>
<accession>A0AAN6XFD1</accession>
<reference evidence="2" key="1">
    <citation type="journal article" date="2023" name="Mol. Phylogenet. Evol.">
        <title>Genome-scale phylogeny and comparative genomics of the fungal order Sordariales.</title>
        <authorList>
            <person name="Hensen N."/>
            <person name="Bonometti L."/>
            <person name="Westerberg I."/>
            <person name="Brannstrom I.O."/>
            <person name="Guillou S."/>
            <person name="Cros-Aarteil S."/>
            <person name="Calhoun S."/>
            <person name="Haridas S."/>
            <person name="Kuo A."/>
            <person name="Mondo S."/>
            <person name="Pangilinan J."/>
            <person name="Riley R."/>
            <person name="LaButti K."/>
            <person name="Andreopoulos B."/>
            <person name="Lipzen A."/>
            <person name="Chen C."/>
            <person name="Yan M."/>
            <person name="Daum C."/>
            <person name="Ng V."/>
            <person name="Clum A."/>
            <person name="Steindorff A."/>
            <person name="Ohm R.A."/>
            <person name="Martin F."/>
            <person name="Silar P."/>
            <person name="Natvig D.O."/>
            <person name="Lalanne C."/>
            <person name="Gautier V."/>
            <person name="Ament-Velasquez S.L."/>
            <person name="Kruys A."/>
            <person name="Hutchinson M.I."/>
            <person name="Powell A.J."/>
            <person name="Barry K."/>
            <person name="Miller A.N."/>
            <person name="Grigoriev I.V."/>
            <person name="Debuchy R."/>
            <person name="Gladieux P."/>
            <person name="Hiltunen Thoren M."/>
            <person name="Johannesson H."/>
        </authorList>
    </citation>
    <scope>NUCLEOTIDE SEQUENCE</scope>
    <source>
        <strain evidence="2">CBS 315.58</strain>
    </source>
</reference>
<keyword evidence="3" id="KW-1185">Reference proteome</keyword>
<evidence type="ECO:0000313" key="2">
    <source>
        <dbReference type="EMBL" id="KAK4199574.1"/>
    </source>
</evidence>
<comment type="caution">
    <text evidence="2">The sequence shown here is derived from an EMBL/GenBank/DDBJ whole genome shotgun (WGS) entry which is preliminary data.</text>
</comment>
<proteinExistence type="predicted"/>
<sequence>MSIASPAGSTTIINPDLTLLIAEDTDLATLLAVASTNKHLHALIHTYEHSIIKSRINAAIPDPSLQPPFGSLLSSNGPTRQILPPWSFQVAAELERRHSRIETMFNNFTAPPTPLISAMYRVPSFAALPPPQFLHLVTMFKQACQLADQISDLALFVKIPVMARDPPPADPYSVQKAIHRTRQAYIKQLSPLELAALTHLAALGGMAYAEEFGEMLGSDPNGLERIVAFKETIFREGSFALWAFLHPEEHKVEEGLTGLGPPSLPPKARSSGLGRYIGRKVEAVLGDIWAYEQGLQELDGVATPLEVDVPDWDKEGARDGMEDDDEDPFVVLHGLHQTVMAAFPKPIQEPEEDDEDDMMGEANSQSEDDYVDYEEGDLSDEDEQTQEEVETYPADPRAEVILEAVRSAIPC</sequence>
<dbReference type="AlphaFoldDB" id="A0AAN6XFD1"/>
<gene>
    <name evidence="2" type="ORF">QBC40DRAFT_176000</name>
</gene>
<dbReference type="EMBL" id="MU863930">
    <property type="protein sequence ID" value="KAK4199574.1"/>
    <property type="molecule type" value="Genomic_DNA"/>
</dbReference>
<evidence type="ECO:0000256" key="1">
    <source>
        <dbReference type="SAM" id="MobiDB-lite"/>
    </source>
</evidence>
<reference evidence="2" key="2">
    <citation type="submission" date="2023-05" db="EMBL/GenBank/DDBJ databases">
        <authorList>
            <consortium name="Lawrence Berkeley National Laboratory"/>
            <person name="Steindorff A."/>
            <person name="Hensen N."/>
            <person name="Bonometti L."/>
            <person name="Westerberg I."/>
            <person name="Brannstrom I.O."/>
            <person name="Guillou S."/>
            <person name="Cros-Aarteil S."/>
            <person name="Calhoun S."/>
            <person name="Haridas S."/>
            <person name="Kuo A."/>
            <person name="Mondo S."/>
            <person name="Pangilinan J."/>
            <person name="Riley R."/>
            <person name="Labutti K."/>
            <person name="Andreopoulos B."/>
            <person name="Lipzen A."/>
            <person name="Chen C."/>
            <person name="Yanf M."/>
            <person name="Daum C."/>
            <person name="Ng V."/>
            <person name="Clum A."/>
            <person name="Ohm R."/>
            <person name="Martin F."/>
            <person name="Silar P."/>
            <person name="Natvig D."/>
            <person name="Lalanne C."/>
            <person name="Gautier V."/>
            <person name="Ament-Velasquez S.L."/>
            <person name="Kruys A."/>
            <person name="Hutchinson M.I."/>
            <person name="Powell A.J."/>
            <person name="Barry K."/>
            <person name="Miller A.N."/>
            <person name="Grigoriev I.V."/>
            <person name="Debuchy R."/>
            <person name="Gladieux P."/>
            <person name="Thoren M.H."/>
            <person name="Johannesson H."/>
        </authorList>
    </citation>
    <scope>NUCLEOTIDE SEQUENCE</scope>
    <source>
        <strain evidence="2">CBS 315.58</strain>
    </source>
</reference>
<protein>
    <submittedName>
        <fullName evidence="2">Uncharacterized protein</fullName>
    </submittedName>
</protein>
<feature type="compositionally biased region" description="Acidic residues" evidence="1">
    <location>
        <begin position="366"/>
        <end position="390"/>
    </location>
</feature>